<protein>
    <submittedName>
        <fullName evidence="2">Uncharacterized LabA/DUF88 family protein</fullName>
    </submittedName>
</protein>
<dbReference type="RefSeq" id="WP_144814697.1">
    <property type="nucleotide sequence ID" value="NZ_VLKP01000007.1"/>
</dbReference>
<proteinExistence type="predicted"/>
<dbReference type="OrthoDB" id="9783963at2"/>
<dbReference type="CDD" id="cd10146">
    <property type="entry name" value="LabA_like_C"/>
    <property type="match status" value="1"/>
</dbReference>
<evidence type="ECO:0000259" key="1">
    <source>
        <dbReference type="PROSITE" id="PS51644"/>
    </source>
</evidence>
<dbReference type="PROSITE" id="PS51644">
    <property type="entry name" value="HTH_OST"/>
    <property type="match status" value="1"/>
</dbReference>
<dbReference type="CDD" id="cd11297">
    <property type="entry name" value="PIN_LabA-like_N_1"/>
    <property type="match status" value="1"/>
</dbReference>
<accession>A0A562LRM8</accession>
<dbReference type="Pfam" id="PF01936">
    <property type="entry name" value="NYN"/>
    <property type="match status" value="1"/>
</dbReference>
<evidence type="ECO:0000313" key="2">
    <source>
        <dbReference type="EMBL" id="TWI10223.1"/>
    </source>
</evidence>
<dbReference type="Gene3D" id="3.30.420.610">
    <property type="entry name" value="LOTUS domain-like"/>
    <property type="match status" value="1"/>
</dbReference>
<feature type="domain" description="HTH OST-type" evidence="1">
    <location>
        <begin position="158"/>
        <end position="236"/>
    </location>
</feature>
<dbReference type="InterPro" id="IPR021139">
    <property type="entry name" value="NYN"/>
</dbReference>
<organism evidence="2 3">
    <name type="scientific">Aerolutibacter ruishenii</name>
    <dbReference type="NCBI Taxonomy" id="686800"/>
    <lineage>
        <taxon>Bacteria</taxon>
        <taxon>Pseudomonadati</taxon>
        <taxon>Pseudomonadota</taxon>
        <taxon>Gammaproteobacteria</taxon>
        <taxon>Lysobacterales</taxon>
        <taxon>Lysobacteraceae</taxon>
        <taxon>Aerolutibacter</taxon>
    </lineage>
</organism>
<dbReference type="Pfam" id="PF12872">
    <property type="entry name" value="OST-HTH"/>
    <property type="match status" value="1"/>
</dbReference>
<dbReference type="AlphaFoldDB" id="A0A562LRM8"/>
<dbReference type="PANTHER" id="PTHR35811">
    <property type="entry name" value="SLR1870 PROTEIN"/>
    <property type="match status" value="1"/>
</dbReference>
<comment type="caution">
    <text evidence="2">The sequence shown here is derived from an EMBL/GenBank/DDBJ whole genome shotgun (WGS) entry which is preliminary data.</text>
</comment>
<keyword evidence="3" id="KW-1185">Reference proteome</keyword>
<dbReference type="PANTHER" id="PTHR35811:SF1">
    <property type="entry name" value="HTH OST-TYPE DOMAIN-CONTAINING PROTEIN"/>
    <property type="match status" value="1"/>
</dbReference>
<gene>
    <name evidence="2" type="ORF">IP93_01800</name>
</gene>
<dbReference type="InterPro" id="IPR025605">
    <property type="entry name" value="OST-HTH/LOTUS_dom"/>
</dbReference>
<name>A0A562LRM8_9GAMM</name>
<dbReference type="InterPro" id="IPR041966">
    <property type="entry name" value="LOTUS-like"/>
</dbReference>
<dbReference type="Proteomes" id="UP000316471">
    <property type="component" value="Unassembled WGS sequence"/>
</dbReference>
<dbReference type="Gene3D" id="3.40.50.1010">
    <property type="entry name" value="5'-nuclease"/>
    <property type="match status" value="1"/>
</dbReference>
<reference evidence="2 3" key="1">
    <citation type="journal article" date="2015" name="Stand. Genomic Sci.">
        <title>Genomic Encyclopedia of Bacterial and Archaeal Type Strains, Phase III: the genomes of soil and plant-associated and newly described type strains.</title>
        <authorList>
            <person name="Whitman W.B."/>
            <person name="Woyke T."/>
            <person name="Klenk H.P."/>
            <person name="Zhou Y."/>
            <person name="Lilburn T.G."/>
            <person name="Beck B.J."/>
            <person name="De Vos P."/>
            <person name="Vandamme P."/>
            <person name="Eisen J.A."/>
            <person name="Garrity G."/>
            <person name="Hugenholtz P."/>
            <person name="Kyrpides N.C."/>
        </authorList>
    </citation>
    <scope>NUCLEOTIDE SEQUENCE [LARGE SCALE GENOMIC DNA]</scope>
    <source>
        <strain evidence="2 3">CGMCC 1.10136</strain>
    </source>
</reference>
<evidence type="ECO:0000313" key="3">
    <source>
        <dbReference type="Proteomes" id="UP000316471"/>
    </source>
</evidence>
<dbReference type="EMBL" id="VLKP01000007">
    <property type="protein sequence ID" value="TWI10223.1"/>
    <property type="molecule type" value="Genomic_DNA"/>
</dbReference>
<dbReference type="GO" id="GO:0004540">
    <property type="term" value="F:RNA nuclease activity"/>
    <property type="evidence" value="ECO:0007669"/>
    <property type="project" value="InterPro"/>
</dbReference>
<sequence>MATHASDKLAVLIDADNAQPKLAHELLNEISRYGTATVKRAYGDWTTQHMNSWKEVLNTLAIQPVQQFAYTSGKNATDSALIIDAMDLLHTGNLDGFCLVSSDSDFTRLATRIREAGLLVYGFGEKKTPQAFVAACDKFIYTEILRPEAVAKGETVQEVEPLKPLLQAAVDATARDNGWSPLSTVGSMLVKQSPSFDPRNYGFSKLSELVRNQSWLQIKEEPVTPGASNVHVYVRPKGKAKGKQAAGA</sequence>